<evidence type="ECO:0000313" key="2">
    <source>
        <dbReference type="Proteomes" id="UP001149954"/>
    </source>
</evidence>
<dbReference type="AlphaFoldDB" id="A0A9W9XUR9"/>
<name>A0A9W9XUR9_9EURO</name>
<dbReference type="OrthoDB" id="4350068at2759"/>
<evidence type="ECO:0000313" key="1">
    <source>
        <dbReference type="EMBL" id="KAJ5503755.1"/>
    </source>
</evidence>
<accession>A0A9W9XUR9</accession>
<protein>
    <submittedName>
        <fullName evidence="1">Uncharacterized protein</fullName>
    </submittedName>
</protein>
<dbReference type="Proteomes" id="UP001149954">
    <property type="component" value="Unassembled WGS sequence"/>
</dbReference>
<reference evidence="1" key="1">
    <citation type="submission" date="2022-12" db="EMBL/GenBank/DDBJ databases">
        <authorList>
            <person name="Petersen C."/>
        </authorList>
    </citation>
    <scope>NUCLEOTIDE SEQUENCE</scope>
    <source>
        <strain evidence="1">IBT 29495</strain>
    </source>
</reference>
<dbReference type="EMBL" id="JAPWDS010000003">
    <property type="protein sequence ID" value="KAJ5503755.1"/>
    <property type="molecule type" value="Genomic_DNA"/>
</dbReference>
<proteinExistence type="predicted"/>
<organism evidence="1 2">
    <name type="scientific">Penicillium fimorum</name>
    <dbReference type="NCBI Taxonomy" id="1882269"/>
    <lineage>
        <taxon>Eukaryota</taxon>
        <taxon>Fungi</taxon>
        <taxon>Dikarya</taxon>
        <taxon>Ascomycota</taxon>
        <taxon>Pezizomycotina</taxon>
        <taxon>Eurotiomycetes</taxon>
        <taxon>Eurotiomycetidae</taxon>
        <taxon>Eurotiales</taxon>
        <taxon>Aspergillaceae</taxon>
        <taxon>Penicillium</taxon>
    </lineage>
</organism>
<sequence length="78" mass="8925">MTIIYLHFSQNPAPKQSIILVTEALQKINPDLSESERTEDSITFTSTDHDVNLYGDIFQLWLDSDPPVIDTWRMLSDG</sequence>
<comment type="caution">
    <text evidence="1">The sequence shown here is derived from an EMBL/GenBank/DDBJ whole genome shotgun (WGS) entry which is preliminary data.</text>
</comment>
<keyword evidence="2" id="KW-1185">Reference proteome</keyword>
<gene>
    <name evidence="1" type="ORF">N7463_006629</name>
</gene>
<reference evidence="1" key="2">
    <citation type="journal article" date="2023" name="IMA Fungus">
        <title>Comparative genomic study of the Penicillium genus elucidates a diverse pangenome and 15 lateral gene transfer events.</title>
        <authorList>
            <person name="Petersen C."/>
            <person name="Sorensen T."/>
            <person name="Nielsen M.R."/>
            <person name="Sondergaard T.E."/>
            <person name="Sorensen J.L."/>
            <person name="Fitzpatrick D.A."/>
            <person name="Frisvad J.C."/>
            <person name="Nielsen K.L."/>
        </authorList>
    </citation>
    <scope>NUCLEOTIDE SEQUENCE</scope>
    <source>
        <strain evidence="1">IBT 29495</strain>
    </source>
</reference>